<keyword evidence="2" id="KW-1185">Reference proteome</keyword>
<dbReference type="EMBL" id="KZ303497">
    <property type="protein sequence ID" value="PIA16839.1"/>
    <property type="molecule type" value="Genomic_DNA"/>
</dbReference>
<dbReference type="Proteomes" id="UP000242474">
    <property type="component" value="Unassembled WGS sequence"/>
</dbReference>
<evidence type="ECO:0000313" key="2">
    <source>
        <dbReference type="Proteomes" id="UP000242474"/>
    </source>
</evidence>
<evidence type="ECO:0008006" key="3">
    <source>
        <dbReference type="Google" id="ProtNLM"/>
    </source>
</evidence>
<organism evidence="1 2">
    <name type="scientific">Coemansia reversa (strain ATCC 12441 / NRRL 1564)</name>
    <dbReference type="NCBI Taxonomy" id="763665"/>
    <lineage>
        <taxon>Eukaryota</taxon>
        <taxon>Fungi</taxon>
        <taxon>Fungi incertae sedis</taxon>
        <taxon>Zoopagomycota</taxon>
        <taxon>Kickxellomycotina</taxon>
        <taxon>Kickxellomycetes</taxon>
        <taxon>Kickxellales</taxon>
        <taxon>Kickxellaceae</taxon>
        <taxon>Coemansia</taxon>
    </lineage>
</organism>
<sequence>MSANIEAQHAWLVGENLPLVASNEELPSYLPFDPVETHDGCTVNTNNNSLITDVSGLLPTKLLVTKGSGFTTATQLLISKGNLEIMIEDTSNTTVIMHTDRSGLACNGLVCISANLRHEDLDYDLQTPIVHAVSKTDEKTDTTTLYFGLSSEHAGKKMRMECKIILPATSALLELSIRLPSESQLEISHIKQPMVQSLNVAMIAGTIQLVNVSADKLRIAVARGSIGAVDIMASNLVEFIAVSGQIQISKCISDGTIRVNSPEATLFMRQVVAKLVSIKGFQAEISMCDVKTGSGYIDTNYGAVTMDRIKAEILNVYTDIAPVRGSWAISQSLIINVRSAIVQGELELVGDCVHTKVKTKNWPVHLAVSESFKGYFDVRTANSVARFGLSNTILYKQYSHWLQGVVGTGASRLTIESANSPVVITPNQDNSWRA</sequence>
<reference evidence="1 2" key="1">
    <citation type="journal article" date="2015" name="Genome Biol. Evol.">
        <title>Phylogenomic analyses indicate that early fungi evolved digesting cell walls of algal ancestors of land plants.</title>
        <authorList>
            <person name="Chang Y."/>
            <person name="Wang S."/>
            <person name="Sekimoto S."/>
            <person name="Aerts A.L."/>
            <person name="Choi C."/>
            <person name="Clum A."/>
            <person name="LaButti K.M."/>
            <person name="Lindquist E.A."/>
            <person name="Yee Ngan C."/>
            <person name="Ohm R.A."/>
            <person name="Salamov A.A."/>
            <person name="Grigoriev I.V."/>
            <person name="Spatafora J.W."/>
            <person name="Berbee M.L."/>
        </authorList>
    </citation>
    <scope>NUCLEOTIDE SEQUENCE [LARGE SCALE GENOMIC DNA]</scope>
    <source>
        <strain evidence="1 2">NRRL 1564</strain>
    </source>
</reference>
<dbReference type="AlphaFoldDB" id="A0A2G5BCV3"/>
<evidence type="ECO:0000313" key="1">
    <source>
        <dbReference type="EMBL" id="PIA16839.1"/>
    </source>
</evidence>
<protein>
    <recommendedName>
        <fullName evidence="3">Adhesin domain-containing protein</fullName>
    </recommendedName>
</protein>
<proteinExistence type="predicted"/>
<dbReference type="OrthoDB" id="5546753at2759"/>
<name>A0A2G5BCV3_COERN</name>
<gene>
    <name evidence="1" type="ORF">COEREDRAFT_15048</name>
</gene>
<accession>A0A2G5BCV3</accession>